<dbReference type="PANTHER" id="PTHR31683">
    <property type="entry name" value="PECTATE LYASE 18-RELATED"/>
    <property type="match status" value="1"/>
</dbReference>
<dbReference type="SMART" id="SM00656">
    <property type="entry name" value="Amb_all"/>
    <property type="match status" value="1"/>
</dbReference>
<comment type="similarity">
    <text evidence="1 9">Belongs to the polysaccharide lyase 1 family.</text>
</comment>
<evidence type="ECO:0000256" key="3">
    <source>
        <dbReference type="ARBA" id="ARBA00023157"/>
    </source>
</evidence>
<evidence type="ECO:0000256" key="7">
    <source>
        <dbReference type="ARBA" id="ARBA00037631"/>
    </source>
</evidence>
<feature type="chain" id="PRO_5002528460" description="pectin lyase" evidence="11">
    <location>
        <begin position="21"/>
        <end position="473"/>
    </location>
</feature>
<feature type="compositionally biased region" description="Gly residues" evidence="10">
    <location>
        <begin position="382"/>
        <end position="392"/>
    </location>
</feature>
<dbReference type="AlphaFoldDB" id="A0A0F8DBW8"/>
<evidence type="ECO:0000256" key="10">
    <source>
        <dbReference type="SAM" id="MobiDB-lite"/>
    </source>
</evidence>
<evidence type="ECO:0000256" key="9">
    <source>
        <dbReference type="RuleBase" id="RU361173"/>
    </source>
</evidence>
<keyword evidence="14" id="KW-1185">Reference proteome</keyword>
<feature type="compositionally biased region" description="Low complexity" evidence="10">
    <location>
        <begin position="395"/>
        <end position="420"/>
    </location>
</feature>
<dbReference type="PANTHER" id="PTHR31683:SF67">
    <property type="entry name" value="PECTIN LYASE F-RELATED"/>
    <property type="match status" value="1"/>
</dbReference>
<evidence type="ECO:0000256" key="6">
    <source>
        <dbReference type="ARBA" id="ARBA00036818"/>
    </source>
</evidence>
<reference evidence="13 14" key="1">
    <citation type="submission" date="2015-04" db="EMBL/GenBank/DDBJ databases">
        <title>Genome sequence of Ceratocystis platani, a major pathogen of plane trees.</title>
        <authorList>
            <person name="Belbahri L."/>
        </authorList>
    </citation>
    <scope>NUCLEOTIDE SEQUENCE [LARGE SCALE GENOMIC DNA]</scope>
    <source>
        <strain evidence="13 14">CFO</strain>
    </source>
</reference>
<comment type="caution">
    <text evidence="13">The sequence shown here is derived from an EMBL/GenBank/DDBJ whole genome shotgun (WGS) entry which is preliminary data.</text>
</comment>
<keyword evidence="5 9" id="KW-0456">Lyase</keyword>
<dbReference type="InterPro" id="IPR045032">
    <property type="entry name" value="PEL"/>
</dbReference>
<dbReference type="Gene3D" id="2.160.20.10">
    <property type="entry name" value="Single-stranded right-handed beta-helix, Pectin lyase-like"/>
    <property type="match status" value="1"/>
</dbReference>
<evidence type="ECO:0000313" key="13">
    <source>
        <dbReference type="EMBL" id="KKF93519.1"/>
    </source>
</evidence>
<dbReference type="Pfam" id="PF00544">
    <property type="entry name" value="Pectate_lyase_4"/>
    <property type="match status" value="1"/>
</dbReference>
<dbReference type="GO" id="GO:0005576">
    <property type="term" value="C:extracellular region"/>
    <property type="evidence" value="ECO:0007669"/>
    <property type="project" value="UniProtKB-SubCell"/>
</dbReference>
<dbReference type="SUPFAM" id="SSF51126">
    <property type="entry name" value="Pectin lyase-like"/>
    <property type="match status" value="1"/>
</dbReference>
<dbReference type="EC" id="4.2.2.10" evidence="8"/>
<dbReference type="InterPro" id="IPR012334">
    <property type="entry name" value="Pectin_lyas_fold"/>
</dbReference>
<dbReference type="EMBL" id="LBBL01000235">
    <property type="protein sequence ID" value="KKF93519.1"/>
    <property type="molecule type" value="Genomic_DNA"/>
</dbReference>
<gene>
    <name evidence="13" type="primary">pelF</name>
    <name evidence="13" type="ORF">CFO_g4132</name>
</gene>
<feature type="compositionally biased region" description="Low complexity" evidence="10">
    <location>
        <begin position="440"/>
        <end position="457"/>
    </location>
</feature>
<keyword evidence="3" id="KW-1015">Disulfide bond</keyword>
<name>A0A0F8DBW8_CERFI</name>
<keyword evidence="4" id="KW-0325">Glycoprotein</keyword>
<proteinExistence type="inferred from homology"/>
<keyword evidence="9" id="KW-0964">Secreted</keyword>
<evidence type="ECO:0000256" key="8">
    <source>
        <dbReference type="ARBA" id="ARBA00039082"/>
    </source>
</evidence>
<evidence type="ECO:0000256" key="11">
    <source>
        <dbReference type="SAM" id="SignalP"/>
    </source>
</evidence>
<dbReference type="InterPro" id="IPR002022">
    <property type="entry name" value="Pec_lyase"/>
</dbReference>
<feature type="region of interest" description="Disordered" evidence="10">
    <location>
        <begin position="382"/>
        <end position="473"/>
    </location>
</feature>
<dbReference type="OrthoDB" id="1637350at2759"/>
<dbReference type="GO" id="GO:0047490">
    <property type="term" value="F:pectin lyase activity"/>
    <property type="evidence" value="ECO:0007669"/>
    <property type="project" value="UniProtKB-EC"/>
</dbReference>
<comment type="function">
    <text evidence="7">Pectinolytic enzymes consist of four classes of enzymes: pectin lyase, polygalacturonase, pectin methylesterase and rhamnogalacturonase. Among pectinolytic enzymes, pectin lyase is the most important in depolymerization of pectin, since it cleaves internal glycosidic bonds of highly methylated pectins.</text>
</comment>
<evidence type="ECO:0000256" key="5">
    <source>
        <dbReference type="ARBA" id="ARBA00023239"/>
    </source>
</evidence>
<evidence type="ECO:0000256" key="2">
    <source>
        <dbReference type="ARBA" id="ARBA00022729"/>
    </source>
</evidence>
<sequence>MFFFRAVLCALAALTSTVHAAGVVGRPQGFAKDTTGGGDLAPISPADINELKEWLTDAEPRVILLEKEYNFIGSEGICKDCDCCIPNSNTCGSSGQNAIDVINWCKDAPKIKCTYNNETRIDVASNKTLIGLEDKGVLRGVGLRFTSGASNIIVQNVHITELNPEYIWGGDALSMTDCDNIWIDHVKISLVGRQMISMGFESSGRVTISNTEFDGRTSWSASCDGHHYWTILGMGTKDHVSFYGNWIHHTSGRGPDLGKDSVWHLFNNYWSDVSGHALSVFPEPSVFVEGNVFESVKYPNYRTGCTGMFTVNETTAQTCETTLGRQCMENQVSSDSGPLTLQTADNTTTLEIYKKIVDFELEITSPDKVKDSVMANAGIGKLSGGTPAGNGGNYAHSSGSATTAKSTATSKTVSSTAADSYGTPTPVPSAKPVAPESYKKAQASGPSSSSKSGQPSSLPKTGCGSKSRRLRSV</sequence>
<evidence type="ECO:0000259" key="12">
    <source>
        <dbReference type="SMART" id="SM00656"/>
    </source>
</evidence>
<evidence type="ECO:0000313" key="14">
    <source>
        <dbReference type="Proteomes" id="UP000034841"/>
    </source>
</evidence>
<dbReference type="Proteomes" id="UP000034841">
    <property type="component" value="Unassembled WGS sequence"/>
</dbReference>
<keyword evidence="9" id="KW-0119">Carbohydrate metabolism</keyword>
<comment type="subcellular location">
    <subcellularLocation>
        <location evidence="9">Secreted</location>
    </subcellularLocation>
</comment>
<feature type="domain" description="Pectate lyase" evidence="12">
    <location>
        <begin position="94"/>
        <end position="299"/>
    </location>
</feature>
<comment type="catalytic activity">
    <reaction evidence="6">
        <text>Eliminative cleavage of (1-&gt;4)-alpha-D-galacturonan methyl ester to give oligosaccharides with 4-deoxy-6-O-methyl-alpha-D-galact-4-enuronosyl groups at their non-reducing ends.</text>
        <dbReference type="EC" id="4.2.2.10"/>
    </reaction>
</comment>
<accession>A0A0F8DBW8</accession>
<organism evidence="13 14">
    <name type="scientific">Ceratocystis fimbriata f. sp. platani</name>
    <dbReference type="NCBI Taxonomy" id="88771"/>
    <lineage>
        <taxon>Eukaryota</taxon>
        <taxon>Fungi</taxon>
        <taxon>Dikarya</taxon>
        <taxon>Ascomycota</taxon>
        <taxon>Pezizomycotina</taxon>
        <taxon>Sordariomycetes</taxon>
        <taxon>Hypocreomycetidae</taxon>
        <taxon>Microascales</taxon>
        <taxon>Ceratocystidaceae</taxon>
        <taxon>Ceratocystis</taxon>
    </lineage>
</organism>
<evidence type="ECO:0000256" key="4">
    <source>
        <dbReference type="ARBA" id="ARBA00023180"/>
    </source>
</evidence>
<dbReference type="InterPro" id="IPR011050">
    <property type="entry name" value="Pectin_lyase_fold/virulence"/>
</dbReference>
<keyword evidence="2 11" id="KW-0732">Signal</keyword>
<evidence type="ECO:0000256" key="1">
    <source>
        <dbReference type="ARBA" id="ARBA00010980"/>
    </source>
</evidence>
<feature type="signal peptide" evidence="11">
    <location>
        <begin position="1"/>
        <end position="20"/>
    </location>
</feature>
<protein>
    <recommendedName>
        <fullName evidence="8">pectin lyase</fullName>
        <ecNumber evidence="8">4.2.2.10</ecNumber>
    </recommendedName>
</protein>
<dbReference type="GO" id="GO:0000272">
    <property type="term" value="P:polysaccharide catabolic process"/>
    <property type="evidence" value="ECO:0007669"/>
    <property type="project" value="UniProtKB-KW"/>
</dbReference>
<dbReference type="GO" id="GO:0030570">
    <property type="term" value="F:pectate lyase activity"/>
    <property type="evidence" value="ECO:0007669"/>
    <property type="project" value="InterPro"/>
</dbReference>
<keyword evidence="9" id="KW-0624">Polysaccharide degradation</keyword>